<dbReference type="InterPro" id="IPR003903">
    <property type="entry name" value="UIM_dom"/>
</dbReference>
<dbReference type="PANTHER" id="PTHR14677:SF20">
    <property type="entry name" value="ZINC FINGER AN1-TYPE CONTAINING 2A-RELATED"/>
    <property type="match status" value="1"/>
</dbReference>
<accession>A0A6F9DWW8</accession>
<sequence length="267" mass="30302">MEFPDLGKHCAERSCHQLDFLPLKCDACEQVFCKNHMRYDDHNCHSAYKKDVQVPVCPLCGKPVPVPRGETPDIKVGEHIDRDCQSDPAKKKRKAYANRCSVSKCKQHELMPVICPNCRQNFCLRHRHQQDHDCKGFQGSGRAVSSAGAAAMQRAKQTTSKTHRSSKTVSNPPQQTMLHGLGRDLDMQRRSRQQNMAHSLQNNMSEDEALARALQLSQQEAKPMTQEEKDLALARQLQAEEEEQRRRRRQQQNSNQSSSSGSSCHVS</sequence>
<keyword evidence="1" id="KW-0479">Metal-binding</keyword>
<dbReference type="GO" id="GO:0045047">
    <property type="term" value="P:protein targeting to ER"/>
    <property type="evidence" value="ECO:0007669"/>
    <property type="project" value="TreeGrafter"/>
</dbReference>
<dbReference type="Pfam" id="PF25403">
    <property type="entry name" value="zf-C2H2_ZFAND2"/>
    <property type="match status" value="1"/>
</dbReference>
<dbReference type="GO" id="GO:0005783">
    <property type="term" value="C:endoplasmic reticulum"/>
    <property type="evidence" value="ECO:0007669"/>
    <property type="project" value="TreeGrafter"/>
</dbReference>
<reference evidence="8" key="1">
    <citation type="submission" date="2020-04" db="EMBL/GenBank/DDBJ databases">
        <authorList>
            <person name="Neveu A P."/>
        </authorList>
    </citation>
    <scope>NUCLEOTIDE SEQUENCE</scope>
    <source>
        <tissue evidence="8">Whole embryo</tissue>
    </source>
</reference>
<gene>
    <name evidence="8" type="primary">Zfand2a</name>
</gene>
<feature type="region of interest" description="Disordered" evidence="6">
    <location>
        <begin position="218"/>
        <end position="267"/>
    </location>
</feature>
<keyword evidence="3 5" id="KW-0863">Zinc-finger</keyword>
<dbReference type="GO" id="GO:0008270">
    <property type="term" value="F:zinc ion binding"/>
    <property type="evidence" value="ECO:0007669"/>
    <property type="project" value="UniProtKB-KW"/>
</dbReference>
<evidence type="ECO:0000256" key="1">
    <source>
        <dbReference type="ARBA" id="ARBA00022723"/>
    </source>
</evidence>
<dbReference type="InterPro" id="IPR057357">
    <property type="entry name" value="Znf-C2H2_ZFAND2A/B"/>
</dbReference>
<dbReference type="FunFam" id="4.10.1110.10:FF:000003">
    <property type="entry name" value="AN1-type zinc finger protein 2B isoform X1"/>
    <property type="match status" value="1"/>
</dbReference>
<evidence type="ECO:0000256" key="5">
    <source>
        <dbReference type="PROSITE-ProRule" id="PRU00449"/>
    </source>
</evidence>
<feature type="compositionally biased region" description="Low complexity" evidence="6">
    <location>
        <begin position="140"/>
        <end position="151"/>
    </location>
</feature>
<feature type="compositionally biased region" description="Polar residues" evidence="6">
    <location>
        <begin position="167"/>
        <end position="177"/>
    </location>
</feature>
<dbReference type="EMBL" id="LR792050">
    <property type="protein sequence ID" value="CAB3267912.1"/>
    <property type="molecule type" value="mRNA"/>
</dbReference>
<evidence type="ECO:0000256" key="2">
    <source>
        <dbReference type="ARBA" id="ARBA00022737"/>
    </source>
</evidence>
<dbReference type="FunFam" id="4.10.1110.10:FF:000004">
    <property type="entry name" value="AN1-type zinc finger protein 2B isoform X1"/>
    <property type="match status" value="1"/>
</dbReference>
<dbReference type="PANTHER" id="PTHR14677">
    <property type="entry name" value="ARSENITE INDUCUBLE RNA ASSOCIATED PROTEIN AIP-1-RELATED"/>
    <property type="match status" value="1"/>
</dbReference>
<dbReference type="AlphaFoldDB" id="A0A6F9DWW8"/>
<dbReference type="Pfam" id="PF01428">
    <property type="entry name" value="zf-AN1"/>
    <property type="match status" value="2"/>
</dbReference>
<keyword evidence="2" id="KW-0677">Repeat</keyword>
<feature type="domain" description="AN1-type" evidence="7">
    <location>
        <begin position="94"/>
        <end position="142"/>
    </location>
</feature>
<name>A0A6F9DWW8_9ASCI</name>
<evidence type="ECO:0000259" key="7">
    <source>
        <dbReference type="PROSITE" id="PS51039"/>
    </source>
</evidence>
<evidence type="ECO:0000313" key="8">
    <source>
        <dbReference type="EMBL" id="CAB3267912.1"/>
    </source>
</evidence>
<dbReference type="InterPro" id="IPR035896">
    <property type="entry name" value="AN1-like_Znf"/>
</dbReference>
<evidence type="ECO:0000256" key="6">
    <source>
        <dbReference type="SAM" id="MobiDB-lite"/>
    </source>
</evidence>
<dbReference type="SMART" id="SM00154">
    <property type="entry name" value="ZnF_AN1"/>
    <property type="match status" value="2"/>
</dbReference>
<organism evidence="8">
    <name type="scientific">Phallusia mammillata</name>
    <dbReference type="NCBI Taxonomy" id="59560"/>
    <lineage>
        <taxon>Eukaryota</taxon>
        <taxon>Metazoa</taxon>
        <taxon>Chordata</taxon>
        <taxon>Tunicata</taxon>
        <taxon>Ascidiacea</taxon>
        <taxon>Phlebobranchia</taxon>
        <taxon>Ascidiidae</taxon>
        <taxon>Phallusia</taxon>
    </lineage>
</organism>
<proteinExistence type="evidence at transcript level"/>
<keyword evidence="4" id="KW-0862">Zinc</keyword>
<feature type="compositionally biased region" description="Low complexity" evidence="6">
    <location>
        <begin position="251"/>
        <end position="267"/>
    </location>
</feature>
<dbReference type="PROSITE" id="PS50330">
    <property type="entry name" value="UIM"/>
    <property type="match status" value="1"/>
</dbReference>
<dbReference type="GO" id="GO:0043161">
    <property type="term" value="P:proteasome-mediated ubiquitin-dependent protein catabolic process"/>
    <property type="evidence" value="ECO:0007669"/>
    <property type="project" value="TreeGrafter"/>
</dbReference>
<evidence type="ECO:0000256" key="3">
    <source>
        <dbReference type="ARBA" id="ARBA00022771"/>
    </source>
</evidence>
<protein>
    <submittedName>
        <fullName evidence="8">AN1-type zinc finger protein 2A</fullName>
    </submittedName>
</protein>
<dbReference type="SUPFAM" id="SSF118310">
    <property type="entry name" value="AN1-like Zinc finger"/>
    <property type="match status" value="2"/>
</dbReference>
<evidence type="ECO:0000256" key="4">
    <source>
        <dbReference type="ARBA" id="ARBA00022833"/>
    </source>
</evidence>
<dbReference type="PROSITE" id="PS51039">
    <property type="entry name" value="ZF_AN1"/>
    <property type="match status" value="2"/>
</dbReference>
<feature type="region of interest" description="Disordered" evidence="6">
    <location>
        <begin position="139"/>
        <end position="179"/>
    </location>
</feature>
<feature type="domain" description="AN1-type" evidence="7">
    <location>
        <begin position="4"/>
        <end position="52"/>
    </location>
</feature>
<dbReference type="InterPro" id="IPR000058">
    <property type="entry name" value="Znf_AN1"/>
</dbReference>
<dbReference type="Gene3D" id="4.10.1110.10">
    <property type="entry name" value="AN1-like Zinc finger"/>
    <property type="match status" value="2"/>
</dbReference>